<protein>
    <submittedName>
        <fullName evidence="2">Glycosyltransferase</fullName>
    </submittedName>
</protein>
<dbReference type="Proteomes" id="UP000176944">
    <property type="component" value="Chromosome"/>
</dbReference>
<accession>A0A1D9GAC0</accession>
<gene>
    <name evidence="2" type="ORF">BJP36_34815</name>
</gene>
<reference evidence="3" key="1">
    <citation type="submission" date="2016-10" db="EMBL/GenBank/DDBJ databases">
        <title>Comparative genomics uncovers the prolific and rare metabolic potential of the cyanobacterial genus Moorea.</title>
        <authorList>
            <person name="Leao T."/>
            <person name="Castelao G."/>
            <person name="Korobeynikov A."/>
            <person name="Monroe E.A."/>
            <person name="Podell S."/>
            <person name="Glukhov E."/>
            <person name="Allen E."/>
            <person name="Gerwick W.H."/>
            <person name="Gerwick L."/>
        </authorList>
    </citation>
    <scope>NUCLEOTIDE SEQUENCE [LARGE SCALE GENOMIC DNA]</scope>
    <source>
        <strain evidence="3">JHB</strain>
    </source>
</reference>
<dbReference type="InterPro" id="IPR055259">
    <property type="entry name" value="YkvP/CgeB_Glyco_trans-like"/>
</dbReference>
<name>A0A1D9GAC0_MOOP1</name>
<sequence>MIKELRIISGPVSISQFNLNRLRENDPQLLTACPNPPPEAVKAGKAIPVPMGEFSIDIILDKLPSDFYPDLVQMSARNIHFMPRGLDKLTCPKVMKIGDTFHWGDGSLSGIIRYCQSFDCDYHWVYQGVQHLHFFVEAGLKNVFWLPGTPVIDHYVPQKKEAKSYDIIFRGSQSSLHVYRSNLLKFLQDNGVKIDISRKPYVESLEDYSKSRIVLNCGLNGDTNRRIFEVLMAGGFLLTDRLTPQSGLFSLFEEGVHLECYDSENELLNKIEFYLKHPEQAEKIAIAAHQKLIDCYSQQAIQQKFYRYILQGEIEPHFRLEHDTRVLHINQPIDEKKFVIRLKIYELIQEIHRLNSRIKLLYWKGRNKELLSDLADLPRLDITYANTTEALADVKTWCSKVEVKDQVQLQSLPLELTGGKQFQMVMVDLPDKLLSIKELLVEIEPQLPESGFLLVVGKATIFTKVMLSILARWSGLLPIRICAANSHHQLGVGACLVYQKLTRPSQAHLVKSTPKLFVPKLSLKAKVSQGLSSLPLVNWTKTLIRNS</sequence>
<proteinExistence type="predicted"/>
<dbReference type="AlphaFoldDB" id="A0A1D9GAC0"/>
<evidence type="ECO:0000313" key="3">
    <source>
        <dbReference type="Proteomes" id="UP000176944"/>
    </source>
</evidence>
<dbReference type="EMBL" id="CP017708">
    <property type="protein sequence ID" value="AOY84330.1"/>
    <property type="molecule type" value="Genomic_DNA"/>
</dbReference>
<feature type="domain" description="Spore protein YkvP/CgeB glycosyl transferase-like" evidence="1">
    <location>
        <begin position="203"/>
        <end position="296"/>
    </location>
</feature>
<evidence type="ECO:0000313" key="2">
    <source>
        <dbReference type="EMBL" id="AOY84330.1"/>
    </source>
</evidence>
<dbReference type="Pfam" id="PF13524">
    <property type="entry name" value="Glyco_trans_1_2"/>
    <property type="match status" value="1"/>
</dbReference>
<evidence type="ECO:0000259" key="1">
    <source>
        <dbReference type="Pfam" id="PF13524"/>
    </source>
</evidence>
<organism evidence="2 3">
    <name type="scientific">Moorena producens (strain JHB)</name>
    <dbReference type="NCBI Taxonomy" id="1454205"/>
    <lineage>
        <taxon>Bacteria</taxon>
        <taxon>Bacillati</taxon>
        <taxon>Cyanobacteriota</taxon>
        <taxon>Cyanophyceae</taxon>
        <taxon>Coleofasciculales</taxon>
        <taxon>Coleofasciculaceae</taxon>
        <taxon>Moorena</taxon>
    </lineage>
</organism>